<dbReference type="AlphaFoldDB" id="J3MYV7"/>
<dbReference type="SUPFAM" id="SSF81383">
    <property type="entry name" value="F-box domain"/>
    <property type="match status" value="1"/>
</dbReference>
<evidence type="ECO:0000313" key="4">
    <source>
        <dbReference type="Proteomes" id="UP000006038"/>
    </source>
</evidence>
<evidence type="ECO:0000259" key="1">
    <source>
        <dbReference type="Pfam" id="PF00646"/>
    </source>
</evidence>
<accession>J3MYV7</accession>
<dbReference type="PANTHER" id="PTHR34145:SF8">
    <property type="entry name" value="OS05G0538250 PROTEIN"/>
    <property type="match status" value="1"/>
</dbReference>
<dbReference type="Gene3D" id="1.20.1280.50">
    <property type="match status" value="1"/>
</dbReference>
<dbReference type="Gene3D" id="3.80.10.10">
    <property type="entry name" value="Ribonuclease Inhibitor"/>
    <property type="match status" value="1"/>
</dbReference>
<dbReference type="RefSeq" id="XP_006661397.2">
    <property type="nucleotide sequence ID" value="XM_006661334.2"/>
</dbReference>
<dbReference type="InterPro" id="IPR053772">
    <property type="entry name" value="At1g61320/At1g61330-like"/>
</dbReference>
<sequence length="523" mass="59119">MAKPRDRRRRRRRAANGDVTSLAIKKGTLCQEYDNPRDGKRLRYSWQNLPEDIWCHIHSRMTLQDAARAACVSRAFLRSWRFHPNLIFTEETPSLEQNARRKGDKSCAFASTVDHILENHSGIGVKRLKIMMDSFCNTKITSLNSWFQKAITPGIEEITLAPPSNYNGDYSFPFSLVFDRSRSSIRYLELTNCTIHPTVSPGCLTSLTELCLRMVHIKDEELGCLLSMSCALEDLQLMYCREIRSLKIPSMLERLSHLTISGCYNLQMVECKAPNLSTFSFTGGIVQLSLGESSQVKSLYMACSSVPNFTYNSIPKLPYIVPNIRNLTLSFINEGINTPTIAARFLHLKHLEINLYANSLPPGYDYFSLISFFDASPFLESFILRVHQVGMKHISIFEDDSHMRQTSEHQHASLKNVMILGFCSAKSMVELACHILENATKLKSITLDTVLDAEDEDNIGRCCTNSTRKIGKCTRLTREMILEAERGSVAIERYILGAVSSGVELTVRGACSWCHDIERAKSP</sequence>
<evidence type="ECO:0000259" key="2">
    <source>
        <dbReference type="Pfam" id="PF23622"/>
    </source>
</evidence>
<gene>
    <name evidence="3" type="primary">LOC102712111</name>
</gene>
<name>J3MYV7_ORYBR</name>
<dbReference type="Pfam" id="PF23622">
    <property type="entry name" value="LRR_At1g61320_AtMIF1"/>
    <property type="match status" value="1"/>
</dbReference>
<dbReference type="Proteomes" id="UP000006038">
    <property type="component" value="Chromosome 9"/>
</dbReference>
<dbReference type="PANTHER" id="PTHR34145">
    <property type="entry name" value="OS02G0105600 PROTEIN"/>
    <property type="match status" value="1"/>
</dbReference>
<dbReference type="GeneID" id="102712111"/>
<dbReference type="InterPro" id="IPR036047">
    <property type="entry name" value="F-box-like_dom_sf"/>
</dbReference>
<dbReference type="EnsemblPlants" id="OB09G21860.1">
    <property type="protein sequence ID" value="OB09G21860.1"/>
    <property type="gene ID" value="OB09G21860"/>
</dbReference>
<organism evidence="3">
    <name type="scientific">Oryza brachyantha</name>
    <name type="common">malo sina</name>
    <dbReference type="NCBI Taxonomy" id="4533"/>
    <lineage>
        <taxon>Eukaryota</taxon>
        <taxon>Viridiplantae</taxon>
        <taxon>Streptophyta</taxon>
        <taxon>Embryophyta</taxon>
        <taxon>Tracheophyta</taxon>
        <taxon>Spermatophyta</taxon>
        <taxon>Magnoliopsida</taxon>
        <taxon>Liliopsida</taxon>
        <taxon>Poales</taxon>
        <taxon>Poaceae</taxon>
        <taxon>BOP clade</taxon>
        <taxon>Oryzoideae</taxon>
        <taxon>Oryzeae</taxon>
        <taxon>Oryzinae</taxon>
        <taxon>Oryza</taxon>
    </lineage>
</organism>
<dbReference type="Pfam" id="PF00646">
    <property type="entry name" value="F-box"/>
    <property type="match status" value="1"/>
</dbReference>
<feature type="domain" description="At1g61320/AtMIF1 LRR" evidence="2">
    <location>
        <begin position="116"/>
        <end position="512"/>
    </location>
</feature>
<dbReference type="KEGG" id="obr:102712111"/>
<dbReference type="Gramene" id="OB09G21860.1">
    <property type="protein sequence ID" value="OB09G21860.1"/>
    <property type="gene ID" value="OB09G21860"/>
</dbReference>
<dbReference type="HOGENOM" id="CLU_010721_4_1_1"/>
<protein>
    <recommendedName>
        <fullName evidence="5">F-box domain-containing protein</fullName>
    </recommendedName>
</protein>
<proteinExistence type="predicted"/>
<dbReference type="InterPro" id="IPR055357">
    <property type="entry name" value="LRR_At1g61320_AtMIF1"/>
</dbReference>
<evidence type="ECO:0008006" key="5">
    <source>
        <dbReference type="Google" id="ProtNLM"/>
    </source>
</evidence>
<reference evidence="3" key="2">
    <citation type="submission" date="2013-04" db="UniProtKB">
        <authorList>
            <consortium name="EnsemblPlants"/>
        </authorList>
    </citation>
    <scope>IDENTIFICATION</scope>
</reference>
<reference evidence="3" key="1">
    <citation type="journal article" date="2013" name="Nat. Commun.">
        <title>Whole-genome sequencing of Oryza brachyantha reveals mechanisms underlying Oryza genome evolution.</title>
        <authorList>
            <person name="Chen J."/>
            <person name="Huang Q."/>
            <person name="Gao D."/>
            <person name="Wang J."/>
            <person name="Lang Y."/>
            <person name="Liu T."/>
            <person name="Li B."/>
            <person name="Bai Z."/>
            <person name="Luis Goicoechea J."/>
            <person name="Liang C."/>
            <person name="Chen C."/>
            <person name="Zhang W."/>
            <person name="Sun S."/>
            <person name="Liao Y."/>
            <person name="Zhang X."/>
            <person name="Yang L."/>
            <person name="Song C."/>
            <person name="Wang M."/>
            <person name="Shi J."/>
            <person name="Liu G."/>
            <person name="Liu J."/>
            <person name="Zhou H."/>
            <person name="Zhou W."/>
            <person name="Yu Q."/>
            <person name="An N."/>
            <person name="Chen Y."/>
            <person name="Cai Q."/>
            <person name="Wang B."/>
            <person name="Liu B."/>
            <person name="Min J."/>
            <person name="Huang Y."/>
            <person name="Wu H."/>
            <person name="Li Z."/>
            <person name="Zhang Y."/>
            <person name="Yin Y."/>
            <person name="Song W."/>
            <person name="Jiang J."/>
            <person name="Jackson S.A."/>
            <person name="Wing R.A."/>
            <person name="Wang J."/>
            <person name="Chen M."/>
        </authorList>
    </citation>
    <scope>NUCLEOTIDE SEQUENCE [LARGE SCALE GENOMIC DNA]</scope>
    <source>
        <strain evidence="3">cv. IRGC 101232</strain>
    </source>
</reference>
<feature type="domain" description="F-box" evidence="1">
    <location>
        <begin position="46"/>
        <end position="83"/>
    </location>
</feature>
<dbReference type="InterPro" id="IPR032675">
    <property type="entry name" value="LRR_dom_sf"/>
</dbReference>
<dbReference type="OrthoDB" id="651151at2759"/>
<dbReference type="OMA" id="WSCILQR"/>
<evidence type="ECO:0000313" key="3">
    <source>
        <dbReference type="EnsemblPlants" id="OB09G21860.1"/>
    </source>
</evidence>
<dbReference type="SUPFAM" id="SSF52047">
    <property type="entry name" value="RNI-like"/>
    <property type="match status" value="1"/>
</dbReference>
<dbReference type="InterPro" id="IPR001810">
    <property type="entry name" value="F-box_dom"/>
</dbReference>
<dbReference type="eggNOG" id="ENOG502RRSM">
    <property type="taxonomic scope" value="Eukaryota"/>
</dbReference>
<keyword evidence="4" id="KW-1185">Reference proteome</keyword>